<organism evidence="4 5">
    <name type="scientific">Candidatus Gemmiger excrementipullorum</name>
    <dbReference type="NCBI Taxonomy" id="2838610"/>
    <lineage>
        <taxon>Bacteria</taxon>
        <taxon>Bacillati</taxon>
        <taxon>Bacillota</taxon>
        <taxon>Clostridia</taxon>
        <taxon>Eubacteriales</taxon>
        <taxon>Gemmiger</taxon>
    </lineage>
</organism>
<gene>
    <name evidence="4" type="ORF">H9846_00620</name>
</gene>
<dbReference type="InterPro" id="IPR039532">
    <property type="entry name" value="TetR_C_Firmicutes"/>
</dbReference>
<dbReference type="InterPro" id="IPR050624">
    <property type="entry name" value="HTH-type_Tx_Regulator"/>
</dbReference>
<evidence type="ECO:0000313" key="4">
    <source>
        <dbReference type="EMBL" id="HIX93953.1"/>
    </source>
</evidence>
<sequence length="190" mass="21192">MMQTDLRTRYTRQVIDDAFLHLLCQKPVERIAVKEVCALAQINRSTFYRQYKDCFDLMEQLQQRALELLDALLQSAEAQGTEATMTAVLGALRGNDSLLGILARQNQDERFLYAMVGRCFRYMKERQGEMAPADAAQQNMRSSFLAAGVGGVIQYWLRSGMREEPARVAAVINALCEGAALAPLPQAGTP</sequence>
<dbReference type="GO" id="GO:0003677">
    <property type="term" value="F:DNA binding"/>
    <property type="evidence" value="ECO:0007669"/>
    <property type="project" value="UniProtKB-UniRule"/>
</dbReference>
<dbReference type="InterPro" id="IPR009057">
    <property type="entry name" value="Homeodomain-like_sf"/>
</dbReference>
<protein>
    <submittedName>
        <fullName evidence="4">TetR family transcriptional regulator C-terminal domain-containing protein</fullName>
    </submittedName>
</protein>
<name>A0A9D2BTU5_9FIRM</name>
<dbReference type="InterPro" id="IPR001647">
    <property type="entry name" value="HTH_TetR"/>
</dbReference>
<dbReference type="Proteomes" id="UP000886751">
    <property type="component" value="Unassembled WGS sequence"/>
</dbReference>
<evidence type="ECO:0000256" key="2">
    <source>
        <dbReference type="PROSITE-ProRule" id="PRU00335"/>
    </source>
</evidence>
<evidence type="ECO:0000313" key="5">
    <source>
        <dbReference type="Proteomes" id="UP000886751"/>
    </source>
</evidence>
<reference evidence="4" key="1">
    <citation type="journal article" date="2021" name="PeerJ">
        <title>Extensive microbial diversity within the chicken gut microbiome revealed by metagenomics and culture.</title>
        <authorList>
            <person name="Gilroy R."/>
            <person name="Ravi A."/>
            <person name="Getino M."/>
            <person name="Pursley I."/>
            <person name="Horton D.L."/>
            <person name="Alikhan N.F."/>
            <person name="Baker D."/>
            <person name="Gharbi K."/>
            <person name="Hall N."/>
            <person name="Watson M."/>
            <person name="Adriaenssens E.M."/>
            <person name="Foster-Nyarko E."/>
            <person name="Jarju S."/>
            <person name="Secka A."/>
            <person name="Antonio M."/>
            <person name="Oren A."/>
            <person name="Chaudhuri R.R."/>
            <person name="La Ragione R."/>
            <person name="Hildebrand F."/>
            <person name="Pallen M.J."/>
        </authorList>
    </citation>
    <scope>NUCLEOTIDE SEQUENCE</scope>
    <source>
        <strain evidence="4">ChiHecec2B26-7398</strain>
    </source>
</reference>
<comment type="caution">
    <text evidence="4">The sequence shown here is derived from an EMBL/GenBank/DDBJ whole genome shotgun (WGS) entry which is preliminary data.</text>
</comment>
<feature type="domain" description="HTH tetR-type" evidence="3">
    <location>
        <begin position="9"/>
        <end position="69"/>
    </location>
</feature>
<accession>A0A9D2BTU5</accession>
<evidence type="ECO:0000256" key="1">
    <source>
        <dbReference type="ARBA" id="ARBA00023125"/>
    </source>
</evidence>
<dbReference type="PANTHER" id="PTHR43479:SF7">
    <property type="entry name" value="TETR-FAMILY TRANSCRIPTIONAL REGULATOR"/>
    <property type="match status" value="1"/>
</dbReference>
<proteinExistence type="predicted"/>
<evidence type="ECO:0000259" key="3">
    <source>
        <dbReference type="PROSITE" id="PS50977"/>
    </source>
</evidence>
<reference evidence="4" key="2">
    <citation type="submission" date="2021-04" db="EMBL/GenBank/DDBJ databases">
        <authorList>
            <person name="Gilroy R."/>
        </authorList>
    </citation>
    <scope>NUCLEOTIDE SEQUENCE</scope>
    <source>
        <strain evidence="4">ChiHecec2B26-7398</strain>
    </source>
</reference>
<feature type="DNA-binding region" description="H-T-H motif" evidence="2">
    <location>
        <begin position="32"/>
        <end position="51"/>
    </location>
</feature>
<dbReference type="SUPFAM" id="SSF46689">
    <property type="entry name" value="Homeodomain-like"/>
    <property type="match status" value="1"/>
</dbReference>
<dbReference type="PROSITE" id="PS50977">
    <property type="entry name" value="HTH_TETR_2"/>
    <property type="match status" value="1"/>
</dbReference>
<dbReference type="PANTHER" id="PTHR43479">
    <property type="entry name" value="ACREF/ENVCD OPERON REPRESSOR-RELATED"/>
    <property type="match status" value="1"/>
</dbReference>
<dbReference type="Gene3D" id="1.10.357.10">
    <property type="entry name" value="Tetracycline Repressor, domain 2"/>
    <property type="match status" value="1"/>
</dbReference>
<dbReference type="EMBL" id="DXEI01000013">
    <property type="protein sequence ID" value="HIX93953.1"/>
    <property type="molecule type" value="Genomic_DNA"/>
</dbReference>
<keyword evidence="1 2" id="KW-0238">DNA-binding</keyword>
<dbReference type="Pfam" id="PF14278">
    <property type="entry name" value="TetR_C_8"/>
    <property type="match status" value="1"/>
</dbReference>
<dbReference type="AlphaFoldDB" id="A0A9D2BTU5"/>